<feature type="compositionally biased region" description="Basic and acidic residues" evidence="1">
    <location>
        <begin position="84"/>
        <end position="106"/>
    </location>
</feature>
<protein>
    <submittedName>
        <fullName evidence="2">Uncharacterized protein</fullName>
    </submittedName>
</protein>
<dbReference type="OrthoDB" id="20835at2759"/>
<feature type="region of interest" description="Disordered" evidence="1">
    <location>
        <begin position="1"/>
        <end position="106"/>
    </location>
</feature>
<comment type="caution">
    <text evidence="2">The sequence shown here is derived from an EMBL/GenBank/DDBJ whole genome shotgun (WGS) entry which is preliminary data.</text>
</comment>
<reference evidence="2" key="1">
    <citation type="submission" date="2020-11" db="EMBL/GenBank/DDBJ databases">
        <authorList>
            <consortium name="DOE Joint Genome Institute"/>
            <person name="Ahrendt S."/>
            <person name="Riley R."/>
            <person name="Andreopoulos W."/>
            <person name="LaButti K."/>
            <person name="Pangilinan J."/>
            <person name="Ruiz-duenas F.J."/>
            <person name="Barrasa J.M."/>
            <person name="Sanchez-Garcia M."/>
            <person name="Camarero S."/>
            <person name="Miyauchi S."/>
            <person name="Serrano A."/>
            <person name="Linde D."/>
            <person name="Babiker R."/>
            <person name="Drula E."/>
            <person name="Ayuso-Fernandez I."/>
            <person name="Pacheco R."/>
            <person name="Padilla G."/>
            <person name="Ferreira P."/>
            <person name="Barriuso J."/>
            <person name="Kellner H."/>
            <person name="Castanera R."/>
            <person name="Alfaro M."/>
            <person name="Ramirez L."/>
            <person name="Pisabarro A.G."/>
            <person name="Kuo A."/>
            <person name="Tritt A."/>
            <person name="Lipzen A."/>
            <person name="He G."/>
            <person name="Yan M."/>
            <person name="Ng V."/>
            <person name="Cullen D."/>
            <person name="Martin F."/>
            <person name="Rosso M.-N."/>
            <person name="Henrissat B."/>
            <person name="Hibbett D."/>
            <person name="Martinez A.T."/>
            <person name="Grigoriev I.V."/>
        </authorList>
    </citation>
    <scope>NUCLEOTIDE SEQUENCE</scope>
    <source>
        <strain evidence="2">AH 44721</strain>
    </source>
</reference>
<dbReference type="InterPro" id="IPR013885">
    <property type="entry name" value="DUF1764_euk"/>
</dbReference>
<evidence type="ECO:0000313" key="2">
    <source>
        <dbReference type="EMBL" id="KAF8912809.1"/>
    </source>
</evidence>
<dbReference type="Proteomes" id="UP000724874">
    <property type="component" value="Unassembled WGS sequence"/>
</dbReference>
<organism evidence="2 3">
    <name type="scientific">Gymnopilus junonius</name>
    <name type="common">Spectacular rustgill mushroom</name>
    <name type="synonym">Gymnopilus spectabilis subsp. junonius</name>
    <dbReference type="NCBI Taxonomy" id="109634"/>
    <lineage>
        <taxon>Eukaryota</taxon>
        <taxon>Fungi</taxon>
        <taxon>Dikarya</taxon>
        <taxon>Basidiomycota</taxon>
        <taxon>Agaricomycotina</taxon>
        <taxon>Agaricomycetes</taxon>
        <taxon>Agaricomycetidae</taxon>
        <taxon>Agaricales</taxon>
        <taxon>Agaricineae</taxon>
        <taxon>Hymenogastraceae</taxon>
        <taxon>Gymnopilus</taxon>
    </lineage>
</organism>
<dbReference type="EMBL" id="JADNYJ010000002">
    <property type="protein sequence ID" value="KAF8912809.1"/>
    <property type="molecule type" value="Genomic_DNA"/>
</dbReference>
<proteinExistence type="predicted"/>
<accession>A0A9P5TUE0</accession>
<dbReference type="Pfam" id="PF08576">
    <property type="entry name" value="DUF1764"/>
    <property type="match status" value="1"/>
</dbReference>
<evidence type="ECO:0000256" key="1">
    <source>
        <dbReference type="SAM" id="MobiDB-lite"/>
    </source>
</evidence>
<dbReference type="PANTHER" id="PTHR34066:SF1">
    <property type="entry name" value="DUF1764 FAMILY PROTEIN"/>
    <property type="match status" value="1"/>
</dbReference>
<dbReference type="AlphaFoldDB" id="A0A9P5TUE0"/>
<evidence type="ECO:0000313" key="3">
    <source>
        <dbReference type="Proteomes" id="UP000724874"/>
    </source>
</evidence>
<sequence>MSEIDDIFASKGKQKQDPLPSPEKKKKKKSDVPLKTYAVAPTSKKRPLPETVVDTSDTLPAPSKRRKGVPPSANAKKSKKVDKKKSDVDPEFKDSRGCESRRKTEEGWSVYKEDELGIGDQGGDQTLLCAHSIVIVVFESYKVVHALSY</sequence>
<dbReference type="PANTHER" id="PTHR34066">
    <property type="entry name" value="GROWTH FACTOR 2"/>
    <property type="match status" value="1"/>
</dbReference>
<gene>
    <name evidence="2" type="ORF">CPB84DRAFT_1759560</name>
</gene>
<name>A0A9P5TUE0_GYMJU</name>
<keyword evidence="3" id="KW-1185">Reference proteome</keyword>